<dbReference type="NCBIfam" id="TIGR00099">
    <property type="entry name" value="Cof-subfamily"/>
    <property type="match status" value="1"/>
</dbReference>
<keyword evidence="1" id="KW-0378">Hydrolase</keyword>
<keyword evidence="2" id="KW-1185">Reference proteome</keyword>
<dbReference type="InterPro" id="IPR036412">
    <property type="entry name" value="HAD-like_sf"/>
</dbReference>
<evidence type="ECO:0000313" key="2">
    <source>
        <dbReference type="Proteomes" id="UP000778951"/>
    </source>
</evidence>
<reference evidence="1" key="1">
    <citation type="submission" date="2020-03" db="EMBL/GenBank/DDBJ databases">
        <title>Spirochaetal bacteria isolated from arthropods constitute a novel genus Entomospira genus novum within the order Spirochaetales.</title>
        <authorList>
            <person name="Grana-Miraglia L."/>
            <person name="Sikutova S."/>
            <person name="Fingerle V."/>
            <person name="Sing A."/>
            <person name="Castillo-Ramirez S."/>
            <person name="Margos G."/>
            <person name="Rudolf I."/>
        </authorList>
    </citation>
    <scope>NUCLEOTIDE SEQUENCE</scope>
    <source>
        <strain evidence="1">BR149</strain>
    </source>
</reference>
<dbReference type="Pfam" id="PF08282">
    <property type="entry name" value="Hydrolase_3"/>
    <property type="match status" value="1"/>
</dbReference>
<dbReference type="GO" id="GO:0005829">
    <property type="term" value="C:cytosol"/>
    <property type="evidence" value="ECO:0007669"/>
    <property type="project" value="TreeGrafter"/>
</dbReference>
<dbReference type="Gene3D" id="3.30.1240.10">
    <property type="match status" value="1"/>
</dbReference>
<accession>A0A968GJA6</accession>
<sequence length="271" mass="30473">MYKIIFTDLDGTIVPESQIISDYTKEVITQVRKLGIPFILASGRANHSMRTFHEALGLDEVMISYNGALIDVAGEAHYYQPLPEAVAQKLYRFAQEEKYYFQFYHQDALYTLDSYAEHSAYLAYSKNNRVALKTIAPDSELLQEALKSVTKWMFIEHDRVKLESIAEALAKLLPGEAAMSFTSDAYFEIYHHDVNKGNALLQVLKEYGLDASEALSFGDNFNDIELLEVAGMSYAMKNASPQVQARAKRVTSSSVDEDGVAKVLAELFLHT</sequence>
<dbReference type="InterPro" id="IPR006379">
    <property type="entry name" value="HAD-SF_hydro_IIB"/>
</dbReference>
<dbReference type="CDD" id="cd07516">
    <property type="entry name" value="HAD_Pase"/>
    <property type="match status" value="1"/>
</dbReference>
<dbReference type="GO" id="GO:0016791">
    <property type="term" value="F:phosphatase activity"/>
    <property type="evidence" value="ECO:0007669"/>
    <property type="project" value="TreeGrafter"/>
</dbReference>
<dbReference type="AlphaFoldDB" id="A0A968GJA6"/>
<dbReference type="InterPro" id="IPR000150">
    <property type="entry name" value="Cof"/>
</dbReference>
<dbReference type="NCBIfam" id="TIGR01484">
    <property type="entry name" value="HAD-SF-IIB"/>
    <property type="match status" value="1"/>
</dbReference>
<dbReference type="Proteomes" id="UP000778951">
    <property type="component" value="Unassembled WGS sequence"/>
</dbReference>
<dbReference type="SFLD" id="SFLDG01140">
    <property type="entry name" value="C2.B:_Phosphomannomutase_and_P"/>
    <property type="match status" value="1"/>
</dbReference>
<dbReference type="PANTHER" id="PTHR10000">
    <property type="entry name" value="PHOSPHOSERINE PHOSPHATASE"/>
    <property type="match status" value="1"/>
</dbReference>
<dbReference type="PANTHER" id="PTHR10000:SF8">
    <property type="entry name" value="HAD SUPERFAMILY HYDROLASE-LIKE, TYPE 3"/>
    <property type="match status" value="1"/>
</dbReference>
<name>A0A968GJA6_9SPIO</name>
<dbReference type="SUPFAM" id="SSF56784">
    <property type="entry name" value="HAD-like"/>
    <property type="match status" value="1"/>
</dbReference>
<evidence type="ECO:0000313" key="1">
    <source>
        <dbReference type="EMBL" id="NIZ70082.1"/>
    </source>
</evidence>
<comment type="caution">
    <text evidence="1">The sequence shown here is derived from an EMBL/GenBank/DDBJ whole genome shotgun (WGS) entry which is preliminary data.</text>
</comment>
<dbReference type="PROSITE" id="PS01229">
    <property type="entry name" value="COF_2"/>
    <property type="match status" value="1"/>
</dbReference>
<dbReference type="Gene3D" id="3.40.50.1000">
    <property type="entry name" value="HAD superfamily/HAD-like"/>
    <property type="match status" value="1"/>
</dbReference>
<organism evidence="1 2">
    <name type="scientific">Entomospira culicis</name>
    <dbReference type="NCBI Taxonomy" id="2719989"/>
    <lineage>
        <taxon>Bacteria</taxon>
        <taxon>Pseudomonadati</taxon>
        <taxon>Spirochaetota</taxon>
        <taxon>Spirochaetia</taxon>
        <taxon>Spirochaetales</taxon>
        <taxon>Spirochaetaceae</taxon>
        <taxon>Entomospira</taxon>
    </lineage>
</organism>
<dbReference type="GO" id="GO:0000287">
    <property type="term" value="F:magnesium ion binding"/>
    <property type="evidence" value="ECO:0007669"/>
    <property type="project" value="TreeGrafter"/>
</dbReference>
<protein>
    <submittedName>
        <fullName evidence="1">HAD family hydrolase</fullName>
    </submittedName>
</protein>
<gene>
    <name evidence="1" type="ORF">HCT48_07665</name>
</gene>
<dbReference type="EMBL" id="JAATLM010000001">
    <property type="protein sequence ID" value="NIZ70082.1"/>
    <property type="molecule type" value="Genomic_DNA"/>
</dbReference>
<dbReference type="SFLD" id="SFLDS00003">
    <property type="entry name" value="Haloacid_Dehalogenase"/>
    <property type="match status" value="1"/>
</dbReference>
<dbReference type="InterPro" id="IPR023214">
    <property type="entry name" value="HAD_sf"/>
</dbReference>
<proteinExistence type="predicted"/>
<dbReference type="RefSeq" id="WP_167696182.1">
    <property type="nucleotide sequence ID" value="NZ_CP118181.1"/>
</dbReference>